<dbReference type="InterPro" id="IPR041664">
    <property type="entry name" value="AAA_16"/>
</dbReference>
<gene>
    <name evidence="2" type="ORF">QTG54_010591</name>
</gene>
<keyword evidence="3" id="KW-1185">Reference proteome</keyword>
<comment type="caution">
    <text evidence="2">The sequence shown here is derived from an EMBL/GenBank/DDBJ whole genome shotgun (WGS) entry which is preliminary data.</text>
</comment>
<dbReference type="SUPFAM" id="SSF48452">
    <property type="entry name" value="TPR-like"/>
    <property type="match status" value="1"/>
</dbReference>
<dbReference type="AlphaFoldDB" id="A0AAD8Y2R3"/>
<evidence type="ECO:0000259" key="1">
    <source>
        <dbReference type="Pfam" id="PF13191"/>
    </source>
</evidence>
<evidence type="ECO:0000313" key="2">
    <source>
        <dbReference type="EMBL" id="KAK1738561.1"/>
    </source>
</evidence>
<protein>
    <submittedName>
        <fullName evidence="2">ATPase</fullName>
    </submittedName>
</protein>
<dbReference type="SUPFAM" id="SSF52540">
    <property type="entry name" value="P-loop containing nucleoside triphosphate hydrolases"/>
    <property type="match status" value="1"/>
</dbReference>
<dbReference type="EMBL" id="JATAAI010000020">
    <property type="protein sequence ID" value="KAK1738561.1"/>
    <property type="molecule type" value="Genomic_DNA"/>
</dbReference>
<evidence type="ECO:0000313" key="3">
    <source>
        <dbReference type="Proteomes" id="UP001224775"/>
    </source>
</evidence>
<reference evidence="2" key="1">
    <citation type="submission" date="2023-06" db="EMBL/GenBank/DDBJ databases">
        <title>Survivors Of The Sea: Transcriptome response of Skeletonema marinoi to long-term dormancy.</title>
        <authorList>
            <person name="Pinder M.I.M."/>
            <person name="Kourtchenko O."/>
            <person name="Robertson E.K."/>
            <person name="Larsson T."/>
            <person name="Maumus F."/>
            <person name="Osuna-Cruz C.M."/>
            <person name="Vancaester E."/>
            <person name="Stenow R."/>
            <person name="Vandepoele K."/>
            <person name="Ploug H."/>
            <person name="Bruchert V."/>
            <person name="Godhe A."/>
            <person name="Topel M."/>
        </authorList>
    </citation>
    <scope>NUCLEOTIDE SEQUENCE</scope>
    <source>
        <strain evidence="2">R05AC</strain>
    </source>
</reference>
<proteinExistence type="predicted"/>
<name>A0AAD8Y2R3_9STRA</name>
<dbReference type="Proteomes" id="UP001224775">
    <property type="component" value="Unassembled WGS sequence"/>
</dbReference>
<organism evidence="2 3">
    <name type="scientific">Skeletonema marinoi</name>
    <dbReference type="NCBI Taxonomy" id="267567"/>
    <lineage>
        <taxon>Eukaryota</taxon>
        <taxon>Sar</taxon>
        <taxon>Stramenopiles</taxon>
        <taxon>Ochrophyta</taxon>
        <taxon>Bacillariophyta</taxon>
        <taxon>Coscinodiscophyceae</taxon>
        <taxon>Thalassiosirophycidae</taxon>
        <taxon>Thalassiosirales</taxon>
        <taxon>Skeletonemataceae</taxon>
        <taxon>Skeletonema</taxon>
        <taxon>Skeletonema marinoi-dohrnii complex</taxon>
    </lineage>
</organism>
<sequence>MFDVLPRFSSVFQAQGKVVDAYNTCSFVLLQLGETIPDSVTPEAAKTMVEDTLKMYEEVYDDDWLERKMEDETMRTVVKFYGAITFLAFLSRSRYTAICFICKAVQLSLQNGAYSLLKEIDYYLHLLKTYKSELMKNALLISRETVSALIDKGEATSIEAKVFNNSSQEPVFFHQAYRAFWSGYTVRCHHYFEKCSQLSGQYVQFNPFVLKFYHGLNSLDVLKKKKSHTTRYKEVVRDAISAMKDAAANSEWNFMNKLRLLEAEQQHLTRHHWRAIDLYDASIQSAKKSGFIHEQGLACEKAGFYFKNKAGNNEKALEYFKQARACYDEWGSSMKVGFIKKEIDSLDKLGIPASICLMTQNLLECALRGDGDGDQLHNHNAYESLAAVGEDLHLLLLDPDRFLFDDQNQSIENGMQLLYRSDKLYGRDKEETLITDAFCRVSRGKSEAFFIGGFSGSGKSMLVDSLRDTVKQCVGGYVTKHKFDAMSREKPLSGVISALNQVCLMIKGRDRPVIAKKLRDEFGVDFSLLLRLLPNVSVLFPELISPAMRVEVGEAMNARSVCFTLLRFVRVVSSPRHPIMLFLDDMQWADSTALDVIHTILSDTMGSSCMFFVGTYRDNEVQIDHDIFDLMERLEISNVRTTKVYLAGLDQEDLNTMISDALCLYPRICKPLSDILFQKTKGNPFFVLEFMQSLKSRGLLQCNIHQKRWVWNEDIIRAEDITDNVLHLLSSKMNGLSGDVQTLLKVMACFGSSTNESVIGYLSESAEYAGVRNGLEGALSDGFIVKDGEGCLQFVHDKVREAAYNLIPDSDKKQFHYHLGKVLYSFCDGKDVGDTIFLIASQINHGKEWILRDEDLSVCISELNMKAGEKALDGCDHNTAYSYLGAALSLLPEDHWKSHYDLSLRLSFLTSSAANSCCQYDEAEQILRRGLANARSLYDQLPSYLLLSQILQAQGKVKDVYDTCSAILTELGESIPEWYTLSKSSVMLVETLKMYEEVGDKWLEGEKTDDKTLQTTLQFYNVIALASYFCKSYSMVVYFTCKAVQLTLHRGLCEHTIITLLQFTSVVTKDENAVQCYRIAKGAMSLQERFDVSAQIPELYFNFYGRIAWRFEPFQAGIEPLRQGFEAGLSSGNKDMGLHCLIHTVKNALFSGASLKSTLKEIDYNLHLLKTYKSEVTNNFMLNFRETVSLLIDNGEATSIPEKAVFGDLNDPGNKPREAFFHHAVIRAYWSGYTERCGYCIQKCMNLFGQGAQPIACVAKFFFGKLQP</sequence>
<feature type="domain" description="Orc1-like AAA ATPase" evidence="1">
    <location>
        <begin position="423"/>
        <end position="603"/>
    </location>
</feature>
<dbReference type="Pfam" id="PF13191">
    <property type="entry name" value="AAA_16"/>
    <property type="match status" value="1"/>
</dbReference>
<dbReference type="InterPro" id="IPR027417">
    <property type="entry name" value="P-loop_NTPase"/>
</dbReference>
<dbReference type="PANTHER" id="PTHR43642">
    <property type="entry name" value="HYBRID SIGNAL TRANSDUCTION HISTIDINE KINASE G"/>
    <property type="match status" value="1"/>
</dbReference>
<dbReference type="InterPro" id="IPR053159">
    <property type="entry name" value="Hybrid_Histidine_Kinase"/>
</dbReference>
<accession>A0AAD8Y2R3</accession>
<dbReference type="InterPro" id="IPR011990">
    <property type="entry name" value="TPR-like_helical_dom_sf"/>
</dbReference>
<dbReference type="PANTHER" id="PTHR43642:SF1">
    <property type="entry name" value="HYBRID SIGNAL TRANSDUCTION HISTIDINE KINASE G"/>
    <property type="match status" value="1"/>
</dbReference>